<dbReference type="Proteomes" id="UP000054532">
    <property type="component" value="Unassembled WGS sequence"/>
</dbReference>
<feature type="compositionally biased region" description="Basic residues" evidence="1">
    <location>
        <begin position="126"/>
        <end position="137"/>
    </location>
</feature>
<accession>W2NJP9</accession>
<reference evidence="3" key="1">
    <citation type="submission" date="2013-11" db="EMBL/GenBank/DDBJ databases">
        <title>The Genome Sequence of Phytophthora parasitica IAC_01/95.</title>
        <authorList>
            <consortium name="The Broad Institute Genomics Platform"/>
            <person name="Russ C."/>
            <person name="Tyler B."/>
            <person name="Panabieres F."/>
            <person name="Shan W."/>
            <person name="Tripathy S."/>
            <person name="Grunwald N."/>
            <person name="Machado M."/>
            <person name="Johnson C.S."/>
            <person name="Arredondo F."/>
            <person name="Hong C."/>
            <person name="Coffey M."/>
            <person name="Young S.K."/>
            <person name="Zeng Q."/>
            <person name="Gargeya S."/>
            <person name="Fitzgerald M."/>
            <person name="Abouelleil A."/>
            <person name="Alvarado L."/>
            <person name="Chapman S.B."/>
            <person name="Gainer-Dewar J."/>
            <person name="Goldberg J."/>
            <person name="Griggs A."/>
            <person name="Gujja S."/>
            <person name="Hansen M."/>
            <person name="Howarth C."/>
            <person name="Imamovic A."/>
            <person name="Ireland A."/>
            <person name="Larimer J."/>
            <person name="McCowan C."/>
            <person name="Murphy C."/>
            <person name="Pearson M."/>
            <person name="Poon T.W."/>
            <person name="Priest M."/>
            <person name="Roberts A."/>
            <person name="Saif S."/>
            <person name="Shea T."/>
            <person name="Sykes S."/>
            <person name="Wortman J."/>
            <person name="Nusbaum C."/>
            <person name="Birren B."/>
        </authorList>
    </citation>
    <scope>NUCLEOTIDE SEQUENCE [LARGE SCALE GENOMIC DNA]</scope>
    <source>
        <strain evidence="3">IAC_01/95</strain>
    </source>
</reference>
<dbReference type="EMBL" id="KI692233">
    <property type="protein sequence ID" value="ETM48877.1"/>
    <property type="molecule type" value="Genomic_DNA"/>
</dbReference>
<feature type="region of interest" description="Disordered" evidence="1">
    <location>
        <begin position="231"/>
        <end position="257"/>
    </location>
</feature>
<evidence type="ECO:0000256" key="1">
    <source>
        <dbReference type="SAM" id="MobiDB-lite"/>
    </source>
</evidence>
<dbReference type="Pfam" id="PF13843">
    <property type="entry name" value="DDE_Tnp_1_7"/>
    <property type="match status" value="1"/>
</dbReference>
<feature type="domain" description="PiggyBac transposable element-derived protein" evidence="2">
    <location>
        <begin position="361"/>
        <end position="421"/>
    </location>
</feature>
<evidence type="ECO:0000259" key="2">
    <source>
        <dbReference type="Pfam" id="PF13843"/>
    </source>
</evidence>
<proteinExistence type="predicted"/>
<sequence>MRGYAIAAEKSLGQVWGEFTKKGWSFRKSLGLSDDRDTSLMNYCRRQGWLEFGPLPPAAQAELTEPATAASKPAPKPRAAAKSTQVPLESAAAAVPRPPCAEAKPSSPVTTVATTSVSKKPATKPAAKKPSAKRCASKRPATASSGSEPARRKRAAVGKTKPTTAQDSAAAAVPDRTGAVPDLTDIARTRVTTTSAEDATGGGTTAGRSLLDAFDSDDFLDALREDRLFGPLESDDLNSDPESVEEDTEISVDEVDEEPVTFELGAGDLDRLQQEEWNYFDERHTVLAYAENPLAIFYFFLPKDLWRRIAAETNKYRLDSVDEVAQGMRQRALDKRLTTPSTTVLSVEDDGVFHAASRREPGGAVSRVPCPQLVKDYHEAMGGVDVHDQLRLQRYSIQRSIRMRKYYKTLFISLVDIAMINVFIVHKLALRKLQKPVPTHAVFMRRLHADPLVQTSENFAGNNDLEELVTQPLPRAPHTLQKLEEKNKAKTKNRQWLCKVCSAFAGLGVRSFETSYFYATCTRSKRGRVSLCNKAQRLDHGSSLTCDQI</sequence>
<feature type="compositionally biased region" description="Low complexity" evidence="1">
    <location>
        <begin position="104"/>
        <end position="125"/>
    </location>
</feature>
<name>W2NJP9_PHYNI</name>
<dbReference type="PANTHER" id="PTHR46599">
    <property type="entry name" value="PIGGYBAC TRANSPOSABLE ELEMENT-DERIVED PROTEIN 4"/>
    <property type="match status" value="1"/>
</dbReference>
<gene>
    <name evidence="3" type="ORF">L914_06648</name>
</gene>
<dbReference type="PANTHER" id="PTHR46599:SF3">
    <property type="entry name" value="PIGGYBAC TRANSPOSABLE ELEMENT-DERIVED PROTEIN 4"/>
    <property type="match status" value="1"/>
</dbReference>
<dbReference type="InterPro" id="IPR029526">
    <property type="entry name" value="PGBD"/>
</dbReference>
<feature type="region of interest" description="Disordered" evidence="1">
    <location>
        <begin position="60"/>
        <end position="185"/>
    </location>
</feature>
<evidence type="ECO:0000313" key="3">
    <source>
        <dbReference type="EMBL" id="ETM48877.1"/>
    </source>
</evidence>
<organism evidence="3">
    <name type="scientific">Phytophthora nicotianae</name>
    <name type="common">Potato buckeye rot agent</name>
    <name type="synonym">Phytophthora parasitica</name>
    <dbReference type="NCBI Taxonomy" id="4792"/>
    <lineage>
        <taxon>Eukaryota</taxon>
        <taxon>Sar</taxon>
        <taxon>Stramenopiles</taxon>
        <taxon>Oomycota</taxon>
        <taxon>Peronosporomycetes</taxon>
        <taxon>Peronosporales</taxon>
        <taxon>Peronosporaceae</taxon>
        <taxon>Phytophthora</taxon>
    </lineage>
</organism>
<feature type="compositionally biased region" description="Low complexity" evidence="1">
    <location>
        <begin position="66"/>
        <end position="84"/>
    </location>
</feature>
<protein>
    <recommendedName>
        <fullName evidence="2">PiggyBac transposable element-derived protein domain-containing protein</fullName>
    </recommendedName>
</protein>
<feature type="compositionally biased region" description="Acidic residues" evidence="1">
    <location>
        <begin position="233"/>
        <end position="257"/>
    </location>
</feature>
<dbReference type="VEuPathDB" id="FungiDB:PPTG_02936"/>
<dbReference type="AlphaFoldDB" id="W2NJP9"/>